<evidence type="ECO:0000256" key="1">
    <source>
        <dbReference type="SAM" id="MobiDB-lite"/>
    </source>
</evidence>
<evidence type="ECO:0000313" key="3">
    <source>
        <dbReference type="Proteomes" id="UP000014463"/>
    </source>
</evidence>
<keyword evidence="3" id="KW-1185">Reference proteome</keyword>
<dbReference type="CDD" id="cd07067">
    <property type="entry name" value="HP_PGM_like"/>
    <property type="match status" value="1"/>
</dbReference>
<evidence type="ECO:0008006" key="4">
    <source>
        <dbReference type="Google" id="ProtNLM"/>
    </source>
</evidence>
<reference evidence="2 3" key="1">
    <citation type="journal article" date="2013" name="Genome Announc.">
        <title>Draft genome sequence of the moderately halophilic gammaproteobacterium Halomonas anticariensis FP35.</title>
        <authorList>
            <person name="Tahrioui A."/>
            <person name="Quesada E."/>
            <person name="Llamas I."/>
        </authorList>
    </citation>
    <scope>NUCLEOTIDE SEQUENCE [LARGE SCALE GENOMIC DNA]</scope>
    <source>
        <strain evidence="3">DSM 16096 / CECT 5854 / LMG 22089 / FP35</strain>
    </source>
</reference>
<dbReference type="InterPro" id="IPR029033">
    <property type="entry name" value="His_PPase_superfam"/>
</dbReference>
<evidence type="ECO:0000313" key="2">
    <source>
        <dbReference type="EMBL" id="EPC04284.1"/>
    </source>
</evidence>
<sequence>MSLQNHYLLVRHGHSQANEAGIIVSTPTHGCAYYGLSTLGEQQMHKLISDWYWPTPTLLLHSDYRRTTQTAMYLAQRFHLSMQVDKRLRERCFGELDGKSDRHYHDIWTLDAQDAHHQQLGVESVAAVAIRMQMVIEHMEARHCGETIALVSHGDPLQILLTALEDRPLTSHRDRPPLAPASITEYKETPSH</sequence>
<dbReference type="Proteomes" id="UP000014463">
    <property type="component" value="Unassembled WGS sequence"/>
</dbReference>
<dbReference type="EMBL" id="ASTJ01000011">
    <property type="protein sequence ID" value="EPC04284.1"/>
    <property type="molecule type" value="Genomic_DNA"/>
</dbReference>
<dbReference type="SUPFAM" id="SSF53254">
    <property type="entry name" value="Phosphoglycerate mutase-like"/>
    <property type="match status" value="1"/>
</dbReference>
<gene>
    <name evidence="2" type="ORF">L861_02905</name>
</gene>
<dbReference type="PATRIC" id="fig|1121939.11.peg.538"/>
<name>S2L8X0_LITA3</name>
<protein>
    <recommendedName>
        <fullName evidence="4">Phosphoglycerate mutase</fullName>
    </recommendedName>
</protein>
<dbReference type="Pfam" id="PF00300">
    <property type="entry name" value="His_Phos_1"/>
    <property type="match status" value="1"/>
</dbReference>
<dbReference type="SMART" id="SM00855">
    <property type="entry name" value="PGAM"/>
    <property type="match status" value="1"/>
</dbReference>
<dbReference type="PANTHER" id="PTHR47821">
    <property type="entry name" value="PHOSPHOGLYCERATE MUTASE FAMILY PROTEIN"/>
    <property type="match status" value="1"/>
</dbReference>
<accession>S2L8X0</accession>
<feature type="region of interest" description="Disordered" evidence="1">
    <location>
        <begin position="170"/>
        <end position="192"/>
    </location>
</feature>
<dbReference type="InterPro" id="IPR013078">
    <property type="entry name" value="His_Pase_superF_clade-1"/>
</dbReference>
<dbReference type="RefSeq" id="WP_016415018.1">
    <property type="nucleotide sequence ID" value="NZ_AUAB01000001.1"/>
</dbReference>
<dbReference type="PANTHER" id="PTHR47821:SF2">
    <property type="entry name" value="PHOSPHOGLYCERATE MUTASE FAMILY PROTEIN"/>
    <property type="match status" value="1"/>
</dbReference>
<dbReference type="eggNOG" id="COG0406">
    <property type="taxonomic scope" value="Bacteria"/>
</dbReference>
<proteinExistence type="predicted"/>
<dbReference type="AlphaFoldDB" id="S2L8X0"/>
<organism evidence="2 3">
    <name type="scientific">Litchfieldella anticariensis (strain DSM 16096 / CECT 5854 / CIP 108499 / LMG 22089 / FP35)</name>
    <name type="common">Halomonas anticariensis</name>
    <dbReference type="NCBI Taxonomy" id="1121939"/>
    <lineage>
        <taxon>Bacteria</taxon>
        <taxon>Pseudomonadati</taxon>
        <taxon>Pseudomonadota</taxon>
        <taxon>Gammaproteobacteria</taxon>
        <taxon>Oceanospirillales</taxon>
        <taxon>Halomonadaceae</taxon>
        <taxon>Litchfieldella</taxon>
    </lineage>
</organism>
<dbReference type="STRING" id="1121939.L861_02905"/>
<dbReference type="Gene3D" id="3.40.50.1240">
    <property type="entry name" value="Phosphoglycerate mutase-like"/>
    <property type="match status" value="1"/>
</dbReference>
<comment type="caution">
    <text evidence="2">The sequence shown here is derived from an EMBL/GenBank/DDBJ whole genome shotgun (WGS) entry which is preliminary data.</text>
</comment>